<dbReference type="EMBL" id="UYJE01007647">
    <property type="protein sequence ID" value="VDI56754.1"/>
    <property type="molecule type" value="Genomic_DNA"/>
</dbReference>
<keyword evidence="6" id="KW-1185">Reference proteome</keyword>
<dbReference type="PRINTS" id="PR00759">
    <property type="entry name" value="BASICPTASE"/>
</dbReference>
<dbReference type="Gene3D" id="4.10.75.10">
    <property type="entry name" value="Elafin-like"/>
    <property type="match status" value="1"/>
</dbReference>
<comment type="caution">
    <text evidence="5">The sequence shown here is derived from an EMBL/GenBank/DDBJ whole genome shotgun (WGS) entry which is preliminary data.</text>
</comment>
<dbReference type="InterPro" id="IPR002223">
    <property type="entry name" value="Kunitz_BPTI"/>
</dbReference>
<name>A0A8B6FZT9_MYTGA</name>
<dbReference type="SMART" id="SM00131">
    <property type="entry name" value="KU"/>
    <property type="match status" value="2"/>
</dbReference>
<dbReference type="AlphaFoldDB" id="A0A8B6FZT9"/>
<dbReference type="PANTHER" id="PTHR46751:SF1">
    <property type="entry name" value="WAP FOUR-DISULFIDE CORE DOMAIN PROTEIN 6A"/>
    <property type="match status" value="1"/>
</dbReference>
<feature type="chain" id="PRO_5032604936" evidence="2">
    <location>
        <begin position="19"/>
        <end position="266"/>
    </location>
</feature>
<dbReference type="GO" id="GO:0005576">
    <property type="term" value="C:extracellular region"/>
    <property type="evidence" value="ECO:0007669"/>
    <property type="project" value="InterPro"/>
</dbReference>
<keyword evidence="1" id="KW-1015">Disulfide bond</keyword>
<keyword evidence="2" id="KW-0732">Signal</keyword>
<dbReference type="Pfam" id="PF00095">
    <property type="entry name" value="WAP"/>
    <property type="match status" value="1"/>
</dbReference>
<feature type="domain" description="WAP" evidence="4">
    <location>
        <begin position="213"/>
        <end position="265"/>
    </location>
</feature>
<dbReference type="CDD" id="cd00109">
    <property type="entry name" value="Kunitz-type"/>
    <property type="match status" value="2"/>
</dbReference>
<dbReference type="InterPro" id="IPR008197">
    <property type="entry name" value="WAP_dom"/>
</dbReference>
<accession>A0A8B6FZT9</accession>
<dbReference type="SMART" id="SM00217">
    <property type="entry name" value="WAP"/>
    <property type="match status" value="1"/>
</dbReference>
<dbReference type="SUPFAM" id="SSF57362">
    <property type="entry name" value="BPTI-like"/>
    <property type="match status" value="2"/>
</dbReference>
<dbReference type="InterPro" id="IPR051388">
    <property type="entry name" value="Serpin_venom_toxin"/>
</dbReference>
<dbReference type="PRINTS" id="PR00003">
    <property type="entry name" value="4DISULPHCORE"/>
</dbReference>
<dbReference type="FunFam" id="4.10.410.10:FF:000020">
    <property type="entry name" value="Collagen, type VI, alpha 3"/>
    <property type="match status" value="1"/>
</dbReference>
<dbReference type="PROSITE" id="PS51390">
    <property type="entry name" value="WAP"/>
    <property type="match status" value="1"/>
</dbReference>
<evidence type="ECO:0000256" key="1">
    <source>
        <dbReference type="ARBA" id="ARBA00023157"/>
    </source>
</evidence>
<evidence type="ECO:0000256" key="2">
    <source>
        <dbReference type="SAM" id="SignalP"/>
    </source>
</evidence>
<dbReference type="GO" id="GO:0004867">
    <property type="term" value="F:serine-type endopeptidase inhibitor activity"/>
    <property type="evidence" value="ECO:0007669"/>
    <property type="project" value="InterPro"/>
</dbReference>
<sequence>MYIGSLMIVLLLALTAEAQQSDNLCDLPKVAGPCNARIKRFYFDVNSGICGEFYYGGCDDNENNFKTIEECKTVCNKRICTLPHVKGPGGVAIQRWFYNSDTMKCETFSYGGSNGNKNNFKTKTECEGLCNGVKKDPCGPLPSCPRPPFGSCFGFTYNIINGVKCISGCSFGCPQKPCPKDPLESCISCIPELGDKCSGDKICCSGCCRDPVLDPKPGKCPNDPGQLTVQRTCYLRKSECERDTQCEGKRKCCRFSCRNFCVDPDN</sequence>
<dbReference type="InterPro" id="IPR036880">
    <property type="entry name" value="Kunitz_BPTI_sf"/>
</dbReference>
<dbReference type="PANTHER" id="PTHR46751">
    <property type="entry name" value="EPPIN"/>
    <property type="match status" value="1"/>
</dbReference>
<evidence type="ECO:0000313" key="5">
    <source>
        <dbReference type="EMBL" id="VDI56754.1"/>
    </source>
</evidence>
<feature type="domain" description="BPTI/Kunitz inhibitor" evidence="3">
    <location>
        <begin position="80"/>
        <end position="130"/>
    </location>
</feature>
<dbReference type="Gene3D" id="4.10.410.10">
    <property type="entry name" value="Pancreatic trypsin inhibitor Kunitz domain"/>
    <property type="match status" value="2"/>
</dbReference>
<evidence type="ECO:0000259" key="3">
    <source>
        <dbReference type="PROSITE" id="PS50279"/>
    </source>
</evidence>
<gene>
    <name evidence="5" type="ORF">MGAL_10B060434</name>
</gene>
<protein>
    <submittedName>
        <fullName evidence="5">Uncharacterized protein</fullName>
    </submittedName>
</protein>
<feature type="signal peptide" evidence="2">
    <location>
        <begin position="1"/>
        <end position="18"/>
    </location>
</feature>
<proteinExistence type="predicted"/>
<dbReference type="PROSITE" id="PS50279">
    <property type="entry name" value="BPTI_KUNITZ_2"/>
    <property type="match status" value="2"/>
</dbReference>
<reference evidence="5" key="1">
    <citation type="submission" date="2018-11" db="EMBL/GenBank/DDBJ databases">
        <authorList>
            <person name="Alioto T."/>
            <person name="Alioto T."/>
        </authorList>
    </citation>
    <scope>NUCLEOTIDE SEQUENCE</scope>
</reference>
<dbReference type="Proteomes" id="UP000596742">
    <property type="component" value="Unassembled WGS sequence"/>
</dbReference>
<evidence type="ECO:0000259" key="4">
    <source>
        <dbReference type="PROSITE" id="PS51390"/>
    </source>
</evidence>
<feature type="domain" description="BPTI/Kunitz inhibitor" evidence="3">
    <location>
        <begin position="25"/>
        <end position="75"/>
    </location>
</feature>
<organism evidence="5 6">
    <name type="scientific">Mytilus galloprovincialis</name>
    <name type="common">Mediterranean mussel</name>
    <dbReference type="NCBI Taxonomy" id="29158"/>
    <lineage>
        <taxon>Eukaryota</taxon>
        <taxon>Metazoa</taxon>
        <taxon>Spiralia</taxon>
        <taxon>Lophotrochozoa</taxon>
        <taxon>Mollusca</taxon>
        <taxon>Bivalvia</taxon>
        <taxon>Autobranchia</taxon>
        <taxon>Pteriomorphia</taxon>
        <taxon>Mytilida</taxon>
        <taxon>Mytiloidea</taxon>
        <taxon>Mytilidae</taxon>
        <taxon>Mytilinae</taxon>
        <taxon>Mytilus</taxon>
    </lineage>
</organism>
<dbReference type="SUPFAM" id="SSF57256">
    <property type="entry name" value="Elafin-like"/>
    <property type="match status" value="1"/>
</dbReference>
<evidence type="ECO:0000313" key="6">
    <source>
        <dbReference type="Proteomes" id="UP000596742"/>
    </source>
</evidence>
<dbReference type="PROSITE" id="PS00280">
    <property type="entry name" value="BPTI_KUNITZ_1"/>
    <property type="match status" value="1"/>
</dbReference>
<dbReference type="InterPro" id="IPR020901">
    <property type="entry name" value="Prtase_inh_Kunz-CS"/>
</dbReference>
<dbReference type="OrthoDB" id="4473401at2759"/>
<dbReference type="InterPro" id="IPR036645">
    <property type="entry name" value="Elafin-like_sf"/>
</dbReference>
<dbReference type="Pfam" id="PF00014">
    <property type="entry name" value="Kunitz_BPTI"/>
    <property type="match status" value="2"/>
</dbReference>